<dbReference type="SUPFAM" id="SSF56601">
    <property type="entry name" value="beta-lactamase/transpeptidase-like"/>
    <property type="match status" value="1"/>
</dbReference>
<dbReference type="Gene3D" id="3.40.710.10">
    <property type="entry name" value="DD-peptidase/beta-lactamase superfamily"/>
    <property type="match status" value="1"/>
</dbReference>
<protein>
    <recommendedName>
        <fullName evidence="1">Beta-lactamase class A catalytic domain-containing protein</fullName>
    </recommendedName>
</protein>
<dbReference type="InterPro" id="IPR000871">
    <property type="entry name" value="Beta-lactam_class-A"/>
</dbReference>
<gene>
    <name evidence="2" type="ORF">S01H1_17203</name>
</gene>
<feature type="non-terminal residue" evidence="2">
    <location>
        <position position="1"/>
    </location>
</feature>
<reference evidence="2" key="1">
    <citation type="journal article" date="2014" name="Front. Microbiol.">
        <title>High frequency of phylogenetically diverse reductive dehalogenase-homologous genes in deep subseafloor sedimentary metagenomes.</title>
        <authorList>
            <person name="Kawai M."/>
            <person name="Futagami T."/>
            <person name="Toyoda A."/>
            <person name="Takaki Y."/>
            <person name="Nishi S."/>
            <person name="Hori S."/>
            <person name="Arai W."/>
            <person name="Tsubouchi T."/>
            <person name="Morono Y."/>
            <person name="Uchiyama I."/>
            <person name="Ito T."/>
            <person name="Fujiyama A."/>
            <person name="Inagaki F."/>
            <person name="Takami H."/>
        </authorList>
    </citation>
    <scope>NUCLEOTIDE SEQUENCE</scope>
    <source>
        <strain evidence="2">Expedition CK06-06</strain>
    </source>
</reference>
<evidence type="ECO:0000313" key="2">
    <source>
        <dbReference type="EMBL" id="GAF69941.1"/>
    </source>
</evidence>
<sequence length="118" mass="12857">DIYQCNQSGGGALVAVFPNLISQVECQQMITYLTKNKLGSLIEGGVPDGTRVAHKHGWVTTYGIINTIGDAGIVYTPGGNYVLVVFLHRPEQLIWDPASALISDLSQAIYNYYNLPTQ</sequence>
<dbReference type="InterPro" id="IPR045155">
    <property type="entry name" value="Beta-lactam_cat"/>
</dbReference>
<dbReference type="PANTHER" id="PTHR35333">
    <property type="entry name" value="BETA-LACTAMASE"/>
    <property type="match status" value="1"/>
</dbReference>
<feature type="domain" description="Beta-lactamase class A catalytic" evidence="1">
    <location>
        <begin position="17"/>
        <end position="86"/>
    </location>
</feature>
<comment type="caution">
    <text evidence="2">The sequence shown here is derived from an EMBL/GenBank/DDBJ whole genome shotgun (WGS) entry which is preliminary data.</text>
</comment>
<name>X0S3W9_9ZZZZ</name>
<dbReference type="GO" id="GO:0008800">
    <property type="term" value="F:beta-lactamase activity"/>
    <property type="evidence" value="ECO:0007669"/>
    <property type="project" value="InterPro"/>
</dbReference>
<dbReference type="EMBL" id="BARS01009109">
    <property type="protein sequence ID" value="GAF69941.1"/>
    <property type="molecule type" value="Genomic_DNA"/>
</dbReference>
<dbReference type="AlphaFoldDB" id="X0S3W9"/>
<proteinExistence type="predicted"/>
<accession>X0S3W9</accession>
<dbReference type="InterPro" id="IPR012338">
    <property type="entry name" value="Beta-lactam/transpept-like"/>
</dbReference>
<dbReference type="Pfam" id="PF13354">
    <property type="entry name" value="Beta-lactamase2"/>
    <property type="match status" value="1"/>
</dbReference>
<dbReference type="GO" id="GO:0030655">
    <property type="term" value="P:beta-lactam antibiotic catabolic process"/>
    <property type="evidence" value="ECO:0007669"/>
    <property type="project" value="InterPro"/>
</dbReference>
<evidence type="ECO:0000259" key="1">
    <source>
        <dbReference type="Pfam" id="PF13354"/>
    </source>
</evidence>
<dbReference type="PANTHER" id="PTHR35333:SF3">
    <property type="entry name" value="BETA-LACTAMASE-TYPE TRANSPEPTIDASE FOLD CONTAINING PROTEIN"/>
    <property type="match status" value="1"/>
</dbReference>
<dbReference type="GO" id="GO:0046677">
    <property type="term" value="P:response to antibiotic"/>
    <property type="evidence" value="ECO:0007669"/>
    <property type="project" value="InterPro"/>
</dbReference>
<organism evidence="2">
    <name type="scientific">marine sediment metagenome</name>
    <dbReference type="NCBI Taxonomy" id="412755"/>
    <lineage>
        <taxon>unclassified sequences</taxon>
        <taxon>metagenomes</taxon>
        <taxon>ecological metagenomes</taxon>
    </lineage>
</organism>